<gene>
    <name evidence="2" type="ORF">AFUS01_LOCUS26108</name>
</gene>
<evidence type="ECO:0000256" key="1">
    <source>
        <dbReference type="SAM" id="MobiDB-lite"/>
    </source>
</evidence>
<name>A0A8J2P4S8_9HEXA</name>
<feature type="region of interest" description="Disordered" evidence="1">
    <location>
        <begin position="138"/>
        <end position="165"/>
    </location>
</feature>
<reference evidence="2" key="1">
    <citation type="submission" date="2021-06" db="EMBL/GenBank/DDBJ databases">
        <authorList>
            <person name="Hodson N. C."/>
            <person name="Mongue J. A."/>
            <person name="Jaron S. K."/>
        </authorList>
    </citation>
    <scope>NUCLEOTIDE SEQUENCE</scope>
</reference>
<accession>A0A8J2P4S8</accession>
<organism evidence="2 3">
    <name type="scientific">Allacma fusca</name>
    <dbReference type="NCBI Taxonomy" id="39272"/>
    <lineage>
        <taxon>Eukaryota</taxon>
        <taxon>Metazoa</taxon>
        <taxon>Ecdysozoa</taxon>
        <taxon>Arthropoda</taxon>
        <taxon>Hexapoda</taxon>
        <taxon>Collembola</taxon>
        <taxon>Symphypleona</taxon>
        <taxon>Sminthuridae</taxon>
        <taxon>Allacma</taxon>
    </lineage>
</organism>
<feature type="region of interest" description="Disordered" evidence="1">
    <location>
        <begin position="71"/>
        <end position="96"/>
    </location>
</feature>
<dbReference type="Proteomes" id="UP000708208">
    <property type="component" value="Unassembled WGS sequence"/>
</dbReference>
<dbReference type="EMBL" id="CAJVCH010343972">
    <property type="protein sequence ID" value="CAG7815426.1"/>
    <property type="molecule type" value="Genomic_DNA"/>
</dbReference>
<sequence>MRAHCGDGPNTPRSGTNEMTGQSNMYQITALESGGTKSGVDSNFCNKLSGLGFLKNDGGLLGLSKNDAPTDANNSFSRLQMDQEPSSLSVRSDGDDDLDETNSLDILFPSITFNEDTVKDRLRSVERSIKLLDVEARAEGAEGYQPEGADPGGVVPTTHKGTGLPGRRVTLQIGTKTSPVSYSKPHSYYYNKEKQFVGFAFLENFENSVDHHETACLPMPQDLNPKKRKVIAKVIGKEISTATKNSDLVQSCPKSGLRVYYQNKKKSDEDCYLEEVNDKPLNILYPSISLNEDGANKRLRSATKPVNLDAEPVEKSEAVKDYEAGDSTSVNPNEEIPAPSHAKDFPNLADSHEKSFCYYSEPSSRKQ</sequence>
<evidence type="ECO:0000313" key="2">
    <source>
        <dbReference type="EMBL" id="CAG7815426.1"/>
    </source>
</evidence>
<dbReference type="AlphaFoldDB" id="A0A8J2P4S8"/>
<comment type="caution">
    <text evidence="2">The sequence shown here is derived from an EMBL/GenBank/DDBJ whole genome shotgun (WGS) entry which is preliminary data.</text>
</comment>
<protein>
    <submittedName>
        <fullName evidence="2">Uncharacterized protein</fullName>
    </submittedName>
</protein>
<feature type="compositionally biased region" description="Basic and acidic residues" evidence="1">
    <location>
        <begin position="312"/>
        <end position="323"/>
    </location>
</feature>
<feature type="region of interest" description="Disordered" evidence="1">
    <location>
        <begin position="1"/>
        <end position="24"/>
    </location>
</feature>
<feature type="compositionally biased region" description="Polar residues" evidence="1">
    <location>
        <begin position="71"/>
        <end position="90"/>
    </location>
</feature>
<feature type="compositionally biased region" description="Polar residues" evidence="1">
    <location>
        <begin position="11"/>
        <end position="24"/>
    </location>
</feature>
<feature type="region of interest" description="Disordered" evidence="1">
    <location>
        <begin position="302"/>
        <end position="348"/>
    </location>
</feature>
<keyword evidence="3" id="KW-1185">Reference proteome</keyword>
<proteinExistence type="predicted"/>
<evidence type="ECO:0000313" key="3">
    <source>
        <dbReference type="Proteomes" id="UP000708208"/>
    </source>
</evidence>